<dbReference type="GO" id="GO:0046983">
    <property type="term" value="F:protein dimerization activity"/>
    <property type="evidence" value="ECO:0007669"/>
    <property type="project" value="InterPro"/>
</dbReference>
<evidence type="ECO:0000256" key="6">
    <source>
        <dbReference type="ARBA" id="ARBA00022777"/>
    </source>
</evidence>
<proteinExistence type="predicted"/>
<accession>A0A841C5A9</accession>
<feature type="domain" description="Signal transduction histidine kinase subgroup 3 dimerisation and phosphoacceptor" evidence="11">
    <location>
        <begin position="197"/>
        <end position="261"/>
    </location>
</feature>
<keyword evidence="13" id="KW-1185">Reference proteome</keyword>
<dbReference type="InterPro" id="IPR036890">
    <property type="entry name" value="HATPase_C_sf"/>
</dbReference>
<evidence type="ECO:0000259" key="11">
    <source>
        <dbReference type="Pfam" id="PF07730"/>
    </source>
</evidence>
<feature type="transmembrane region" description="Helical" evidence="9">
    <location>
        <begin position="20"/>
        <end position="49"/>
    </location>
</feature>
<dbReference type="RefSeq" id="WP_184845742.1">
    <property type="nucleotide sequence ID" value="NZ_JACHMN010000003.1"/>
</dbReference>
<evidence type="ECO:0000256" key="1">
    <source>
        <dbReference type="ARBA" id="ARBA00000085"/>
    </source>
</evidence>
<feature type="transmembrane region" description="Helical" evidence="9">
    <location>
        <begin position="145"/>
        <end position="165"/>
    </location>
</feature>
<feature type="transmembrane region" description="Helical" evidence="9">
    <location>
        <begin position="80"/>
        <end position="103"/>
    </location>
</feature>
<dbReference type="PANTHER" id="PTHR24421">
    <property type="entry name" value="NITRATE/NITRITE SENSOR PROTEIN NARX-RELATED"/>
    <property type="match status" value="1"/>
</dbReference>
<protein>
    <recommendedName>
        <fullName evidence="2">histidine kinase</fullName>
        <ecNumber evidence="2">2.7.13.3</ecNumber>
    </recommendedName>
</protein>
<evidence type="ECO:0000313" key="13">
    <source>
        <dbReference type="Proteomes" id="UP000587527"/>
    </source>
</evidence>
<feature type="transmembrane region" description="Helical" evidence="9">
    <location>
        <begin position="56"/>
        <end position="74"/>
    </location>
</feature>
<sequence>MAEQLGMVMVNRVARFVRWLAPWALGITAGLFTCLSPGVPPVTVIAYGVGPGGADMIVVGLVGVACGLSAGFARRWPWQVIAVTAVTWIAFTAYPMLVVASYYAGVTIKRRTPALIYLTVAGALVVVPTALGFDISTDDAGGGVVIGLIGAAAMVGMPYALGLWVGARRQVIAGLHERAARLEAEQAARADRARAEERARIAREMHDVVAHRVSLMVLHAGALEVSAPDERLAQEAALIRTTGREALADLRQVLGVLRAPEGDAVLRPQPDLSDLPALVAQVRAAGQPVTHTEHGEAPALPLTVQRTAYRVVQEALTNVVKHTGGANAAVTLRYLPDAVEVTVENGPSPAPVERLPGSGLGLIGLRERVALISGRIEARPRLDGGFTLTATLPAGGPA</sequence>
<dbReference type="EC" id="2.7.13.3" evidence="2"/>
<keyword evidence="3" id="KW-0597">Phosphoprotein</keyword>
<evidence type="ECO:0000256" key="5">
    <source>
        <dbReference type="ARBA" id="ARBA00022741"/>
    </source>
</evidence>
<organism evidence="12 13">
    <name type="scientific">Allocatelliglobosispora scoriae</name>
    <dbReference type="NCBI Taxonomy" id="643052"/>
    <lineage>
        <taxon>Bacteria</taxon>
        <taxon>Bacillati</taxon>
        <taxon>Actinomycetota</taxon>
        <taxon>Actinomycetes</taxon>
        <taxon>Micromonosporales</taxon>
        <taxon>Micromonosporaceae</taxon>
        <taxon>Allocatelliglobosispora</taxon>
    </lineage>
</organism>
<dbReference type="InterPro" id="IPR003594">
    <property type="entry name" value="HATPase_dom"/>
</dbReference>
<keyword evidence="6 12" id="KW-0418">Kinase</keyword>
<keyword evidence="9" id="KW-0812">Transmembrane</keyword>
<evidence type="ECO:0000313" key="12">
    <source>
        <dbReference type="EMBL" id="MBB5874001.1"/>
    </source>
</evidence>
<dbReference type="AlphaFoldDB" id="A0A841C5A9"/>
<dbReference type="Pfam" id="PF07730">
    <property type="entry name" value="HisKA_3"/>
    <property type="match status" value="1"/>
</dbReference>
<dbReference type="PANTHER" id="PTHR24421:SF10">
    <property type="entry name" value="NITRATE_NITRITE SENSOR PROTEIN NARQ"/>
    <property type="match status" value="1"/>
</dbReference>
<dbReference type="EMBL" id="JACHMN010000003">
    <property type="protein sequence ID" value="MBB5874001.1"/>
    <property type="molecule type" value="Genomic_DNA"/>
</dbReference>
<gene>
    <name evidence="12" type="ORF">F4553_007435</name>
</gene>
<dbReference type="GO" id="GO:0016020">
    <property type="term" value="C:membrane"/>
    <property type="evidence" value="ECO:0007669"/>
    <property type="project" value="InterPro"/>
</dbReference>
<reference evidence="12 13" key="1">
    <citation type="submission" date="2020-08" db="EMBL/GenBank/DDBJ databases">
        <title>Sequencing the genomes of 1000 actinobacteria strains.</title>
        <authorList>
            <person name="Klenk H.-P."/>
        </authorList>
    </citation>
    <scope>NUCLEOTIDE SEQUENCE [LARGE SCALE GENOMIC DNA]</scope>
    <source>
        <strain evidence="12 13">DSM 45362</strain>
    </source>
</reference>
<evidence type="ECO:0000259" key="10">
    <source>
        <dbReference type="Pfam" id="PF02518"/>
    </source>
</evidence>
<feature type="transmembrane region" description="Helical" evidence="9">
    <location>
        <begin position="115"/>
        <end position="133"/>
    </location>
</feature>
<dbReference type="InterPro" id="IPR011712">
    <property type="entry name" value="Sig_transdc_His_kin_sub3_dim/P"/>
</dbReference>
<evidence type="ECO:0000256" key="4">
    <source>
        <dbReference type="ARBA" id="ARBA00022679"/>
    </source>
</evidence>
<evidence type="ECO:0000256" key="7">
    <source>
        <dbReference type="ARBA" id="ARBA00022840"/>
    </source>
</evidence>
<keyword evidence="4" id="KW-0808">Transferase</keyword>
<evidence type="ECO:0000256" key="9">
    <source>
        <dbReference type="SAM" id="Phobius"/>
    </source>
</evidence>
<dbReference type="Pfam" id="PF02518">
    <property type="entry name" value="HATPase_c"/>
    <property type="match status" value="1"/>
</dbReference>
<dbReference type="GO" id="GO:0005524">
    <property type="term" value="F:ATP binding"/>
    <property type="evidence" value="ECO:0007669"/>
    <property type="project" value="UniProtKB-KW"/>
</dbReference>
<comment type="caution">
    <text evidence="12">The sequence shown here is derived from an EMBL/GenBank/DDBJ whole genome shotgun (WGS) entry which is preliminary data.</text>
</comment>
<comment type="catalytic activity">
    <reaction evidence="1">
        <text>ATP + protein L-histidine = ADP + protein N-phospho-L-histidine.</text>
        <dbReference type="EC" id="2.7.13.3"/>
    </reaction>
</comment>
<name>A0A841C5A9_9ACTN</name>
<keyword evidence="7" id="KW-0067">ATP-binding</keyword>
<dbReference type="Gene3D" id="1.20.5.1930">
    <property type="match status" value="1"/>
</dbReference>
<keyword evidence="9" id="KW-1133">Transmembrane helix</keyword>
<dbReference type="Proteomes" id="UP000587527">
    <property type="component" value="Unassembled WGS sequence"/>
</dbReference>
<keyword evidence="5" id="KW-0547">Nucleotide-binding</keyword>
<evidence type="ECO:0000256" key="2">
    <source>
        <dbReference type="ARBA" id="ARBA00012438"/>
    </source>
</evidence>
<feature type="domain" description="Histidine kinase/HSP90-like ATPase" evidence="10">
    <location>
        <begin position="305"/>
        <end position="394"/>
    </location>
</feature>
<evidence type="ECO:0000256" key="8">
    <source>
        <dbReference type="ARBA" id="ARBA00023012"/>
    </source>
</evidence>
<dbReference type="SUPFAM" id="SSF55874">
    <property type="entry name" value="ATPase domain of HSP90 chaperone/DNA topoisomerase II/histidine kinase"/>
    <property type="match status" value="1"/>
</dbReference>
<keyword evidence="9" id="KW-0472">Membrane</keyword>
<dbReference type="Gene3D" id="3.30.565.10">
    <property type="entry name" value="Histidine kinase-like ATPase, C-terminal domain"/>
    <property type="match status" value="1"/>
</dbReference>
<dbReference type="GO" id="GO:0000155">
    <property type="term" value="F:phosphorelay sensor kinase activity"/>
    <property type="evidence" value="ECO:0007669"/>
    <property type="project" value="InterPro"/>
</dbReference>
<evidence type="ECO:0000256" key="3">
    <source>
        <dbReference type="ARBA" id="ARBA00022553"/>
    </source>
</evidence>
<dbReference type="InterPro" id="IPR050482">
    <property type="entry name" value="Sensor_HK_TwoCompSys"/>
</dbReference>
<keyword evidence="8" id="KW-0902">Two-component regulatory system</keyword>
<dbReference type="CDD" id="cd16917">
    <property type="entry name" value="HATPase_UhpB-NarQ-NarX-like"/>
    <property type="match status" value="1"/>
</dbReference>